<dbReference type="AlphaFoldDB" id="A0A8B0SLZ0"/>
<dbReference type="SUPFAM" id="SSF48452">
    <property type="entry name" value="TPR-like"/>
    <property type="match status" value="4"/>
</dbReference>
<reference evidence="2" key="2">
    <citation type="submission" date="2021-04" db="EMBL/GenBank/DDBJ databases">
        <title>Complete Genome and methylome analysis of Thiothrix fructosivorans ATCC 49748.</title>
        <authorList>
            <person name="Fomenkov A."/>
            <person name="Sun L."/>
            <person name="Vincze T."/>
            <person name="Grabovich M.Y."/>
            <person name="Roberts R.J."/>
        </authorList>
    </citation>
    <scope>NUCLEOTIDE SEQUENCE</scope>
    <source>
        <strain evidence="2">ATCC 49748</strain>
    </source>
</reference>
<dbReference type="Gene3D" id="1.25.40.10">
    <property type="entry name" value="Tetratricopeptide repeat domain"/>
    <property type="match status" value="4"/>
</dbReference>
<dbReference type="InterPro" id="IPR019734">
    <property type="entry name" value="TPR_rpt"/>
</dbReference>
<organism evidence="2">
    <name type="scientific">Thiothrix fructosivorans</name>
    <dbReference type="NCBI Taxonomy" id="111770"/>
    <lineage>
        <taxon>Bacteria</taxon>
        <taxon>Pseudomonadati</taxon>
        <taxon>Pseudomonadota</taxon>
        <taxon>Gammaproteobacteria</taxon>
        <taxon>Thiotrichales</taxon>
        <taxon>Thiotrichaceae</taxon>
        <taxon>Thiothrix</taxon>
    </lineage>
</organism>
<gene>
    <name evidence="2" type="ORF">J1836_006480</name>
    <name evidence="1" type="ORF">J1836_06345</name>
</gene>
<dbReference type="EMBL" id="CP072748">
    <property type="protein sequence ID" value="QTX11974.1"/>
    <property type="molecule type" value="Genomic_DNA"/>
</dbReference>
<evidence type="ECO:0000313" key="3">
    <source>
        <dbReference type="Proteomes" id="UP000664466"/>
    </source>
</evidence>
<sequence length="754" mass="84014">MKSLHHELTTALTRLTRICETNSDNVAYLRLFFGKYGDSCLLPALAVAQETGDPIGQIIAEYLTNSPNDDLLLELYESLPANTISLREVHTVIAKRAAELAKAKHPDDWALIAETTGTYAAALADIGERSTALAHAFESACLYQRNGMDVLDTQFLQSLFGLSECLMHVGQMEDALLVQQEVTTGYRLLYETDPAGHIAQYANVLLVLSSYYKMQERISEAIDAGAKADYFIKQIANPSMEHIYLQHRILHNLAGCYEQIDQLDIATDLLRDNLIIIRDLSNHAKDRYGLEHIDTLETLAMLEGRLGNQEAAEAASTEALNELTKLYQYRPHAFASHYSNLLSNMGIVDLTIGKLDAAQQKMDQAVAILEPLFRQFPARFTTNLAATLNNRIEVYLALFRHDEAIRDAHRTLCLYRNLPGNTANVAMALNTLSNARMQSGDIFRAQRSITTCIRLYRRLTINDDVFHTDLAVTLGTLAAIYEQLENYPAALASADEALAYWDSSPAYLKEAHPPAYHQVAKVRLSSLIESEQYDIALNWADKIIAHAQQYAQIDGQRMADLLNLQSTLLNRIGRNAEAILAAQKAIALLEALPLDEVPAYKIDLADAWTNLGFLQASESTTQALHSANQAVKLYGELPEPLTLNMRTNQALALLNRGSMAHACGQADLAISSLQQALSWQWQIIEETEEGYDDLLLMLQTLCKAQFEADDPNFLQTAKRLREVLGNMDNTAEIAELSQQLAVMESNFVHRTGER</sequence>
<dbReference type="SMART" id="SM00028">
    <property type="entry name" value="TPR"/>
    <property type="match status" value="6"/>
</dbReference>
<name>A0A8B0SLZ0_9GAMM</name>
<keyword evidence="3" id="KW-1185">Reference proteome</keyword>
<dbReference type="Proteomes" id="UP000664466">
    <property type="component" value="Unassembled WGS sequence"/>
</dbReference>
<dbReference type="PANTHER" id="PTHR19959">
    <property type="entry name" value="KINESIN LIGHT CHAIN"/>
    <property type="match status" value="1"/>
</dbReference>
<evidence type="ECO:0000313" key="2">
    <source>
        <dbReference type="EMBL" id="QTX11974.1"/>
    </source>
</evidence>
<accession>A0A8B0SLZ0</accession>
<dbReference type="InterPro" id="IPR011990">
    <property type="entry name" value="TPR-like_helical_dom_sf"/>
</dbReference>
<protein>
    <submittedName>
        <fullName evidence="2">Tetratricopeptide repeat protein</fullName>
    </submittedName>
</protein>
<proteinExistence type="predicted"/>
<evidence type="ECO:0000313" key="1">
    <source>
        <dbReference type="EMBL" id="MBO0612551.1"/>
    </source>
</evidence>
<dbReference type="RefSeq" id="WP_207250251.1">
    <property type="nucleotide sequence ID" value="NZ_JAFMPM010000006.1"/>
</dbReference>
<reference evidence="1 3" key="1">
    <citation type="submission" date="2021-03" db="EMBL/GenBank/DDBJ databases">
        <title>Draft genome and methylome analysis of Thiotrix fructosivoruns ATCC 49748.</title>
        <authorList>
            <person name="Fomenkov A."/>
            <person name="Grabovich M.Y."/>
            <person name="Roberts R.J."/>
        </authorList>
    </citation>
    <scope>NUCLEOTIDE SEQUENCE [LARGE SCALE GENOMIC DNA]</scope>
    <source>
        <strain evidence="1 3">ATCC 49748</strain>
    </source>
</reference>
<dbReference type="PANTHER" id="PTHR19959:SF119">
    <property type="entry name" value="FUNGAL LIPASE-LIKE DOMAIN-CONTAINING PROTEIN"/>
    <property type="match status" value="1"/>
</dbReference>
<dbReference type="EMBL" id="JAFMPM010000006">
    <property type="protein sequence ID" value="MBO0612551.1"/>
    <property type="molecule type" value="Genomic_DNA"/>
</dbReference>